<gene>
    <name evidence="2" type="ORF">AIOL_004511</name>
</gene>
<dbReference type="EMBL" id="LFTY01000002">
    <property type="protein sequence ID" value="KMW59529.1"/>
    <property type="molecule type" value="Genomic_DNA"/>
</dbReference>
<feature type="transmembrane region" description="Helical" evidence="1">
    <location>
        <begin position="131"/>
        <end position="152"/>
    </location>
</feature>
<evidence type="ECO:0000313" key="2">
    <source>
        <dbReference type="EMBL" id="KMW59529.1"/>
    </source>
</evidence>
<dbReference type="Proteomes" id="UP000037178">
    <property type="component" value="Unassembled WGS sequence"/>
</dbReference>
<dbReference type="PATRIC" id="fig|1675527.3.peg.4720"/>
<evidence type="ECO:0000313" key="3">
    <source>
        <dbReference type="Proteomes" id="UP000037178"/>
    </source>
</evidence>
<keyword evidence="3" id="KW-1185">Reference proteome</keyword>
<dbReference type="STRING" id="1675527.AIOL_004511"/>
<feature type="transmembrane region" description="Helical" evidence="1">
    <location>
        <begin position="60"/>
        <end position="80"/>
    </location>
</feature>
<reference evidence="2 3" key="1">
    <citation type="submission" date="2015-06" db="EMBL/GenBank/DDBJ databases">
        <title>Draft genome sequence of an Alphaproteobacteria species associated to the Mediterranean sponge Oscarella lobularis.</title>
        <authorList>
            <person name="Jourda C."/>
            <person name="Santini S."/>
            <person name="Claverie J.-M."/>
        </authorList>
    </citation>
    <scope>NUCLEOTIDE SEQUENCE [LARGE SCALE GENOMIC DNA]</scope>
    <source>
        <strain evidence="2">IGS</strain>
    </source>
</reference>
<accession>A0A0J9ECS4</accession>
<dbReference type="RefSeq" id="WP_235439135.1">
    <property type="nucleotide sequence ID" value="NZ_LFTY01000002.1"/>
</dbReference>
<comment type="caution">
    <text evidence="2">The sequence shown here is derived from an EMBL/GenBank/DDBJ whole genome shotgun (WGS) entry which is preliminary data.</text>
</comment>
<proteinExistence type="predicted"/>
<protein>
    <submittedName>
        <fullName evidence="2">Putative membrane protein</fullName>
    </submittedName>
</protein>
<name>A0A0J9ECS4_9RHOB</name>
<sequence length="154" mass="17204">MRVIAGALAANVTVTAFLLAFIFPTFHCLGCVKRLTEVTLAKDDNRLPGRGYGRLDRGDLLNVAIVSGVTAVAVFVFYSFSVHAQSLYPTQWLLWLAAVPLSLWMVRMIWFGHAGKQDYDPIVFAMRDKHGLGLMMITLATMFYAAGLWQQWFG</sequence>
<feature type="transmembrane region" description="Helical" evidence="1">
    <location>
        <begin position="92"/>
        <end position="110"/>
    </location>
</feature>
<feature type="transmembrane region" description="Helical" evidence="1">
    <location>
        <begin position="6"/>
        <end position="26"/>
    </location>
</feature>
<keyword evidence="1" id="KW-1133">Transmembrane helix</keyword>
<keyword evidence="1" id="KW-0812">Transmembrane</keyword>
<keyword evidence="1" id="KW-0472">Membrane</keyword>
<organism evidence="2 3">
    <name type="scientific">Candidatus Rhodobacter oscarellae</name>
    <dbReference type="NCBI Taxonomy" id="1675527"/>
    <lineage>
        <taxon>Bacteria</taxon>
        <taxon>Pseudomonadati</taxon>
        <taxon>Pseudomonadota</taxon>
        <taxon>Alphaproteobacteria</taxon>
        <taxon>Rhodobacterales</taxon>
        <taxon>Rhodobacter group</taxon>
        <taxon>Rhodobacter</taxon>
    </lineage>
</organism>
<dbReference type="AlphaFoldDB" id="A0A0J9ECS4"/>
<evidence type="ECO:0000256" key="1">
    <source>
        <dbReference type="SAM" id="Phobius"/>
    </source>
</evidence>